<dbReference type="Proteomes" id="UP000616839">
    <property type="component" value="Unassembled WGS sequence"/>
</dbReference>
<evidence type="ECO:0000313" key="2">
    <source>
        <dbReference type="EMBL" id="MBD8870925.1"/>
    </source>
</evidence>
<reference evidence="2" key="1">
    <citation type="submission" date="2020-09" db="EMBL/GenBank/DDBJ databases">
        <title>Nocardioides sp. strain MJB4 16S ribosomal RNA gene Genome sequencing and assembly.</title>
        <authorList>
            <person name="Kim I."/>
        </authorList>
    </citation>
    <scope>NUCLEOTIDE SEQUENCE</scope>
    <source>
        <strain evidence="2">MJB4</strain>
    </source>
</reference>
<organism evidence="2 3">
    <name type="scientific">Nocardioides donggukensis</name>
    <dbReference type="NCBI Taxonomy" id="2774019"/>
    <lineage>
        <taxon>Bacteria</taxon>
        <taxon>Bacillati</taxon>
        <taxon>Actinomycetota</taxon>
        <taxon>Actinomycetes</taxon>
        <taxon>Propionibacteriales</taxon>
        <taxon>Nocardioidaceae</taxon>
        <taxon>Nocardioides</taxon>
    </lineage>
</organism>
<sequence length="328" mass="35154">MPVTANTPKYTGPPPKSQTSEEQIAALRAKVPDDPIKLPPGHLACEACGIAVDDRRVSSTVAQPSSGHLPPRSAEFTRCSSCEAVRTSAAAYVTAHPAYAARIGPDIAVERVEAVLFGLEIIGQTTSTDLGLLLPRLHPAAHSVRFSNPLTLTIGLCSPRPWAHVTLTQRDELRRAYAAGLRDRLAQSEPPVAIRCPTGGCVFCGLASVNRAAIEVARRGGVEAVSRAVWREVNTNPKALGSRGPERIWGHACPACALAIEDAGAIGWPARAQAVVTYLSHKSPSRAQRLRAEVEGDFPPVLPAWRVIPSPKPSREPWAHLHKVIDRL</sequence>
<evidence type="ECO:0000313" key="3">
    <source>
        <dbReference type="Proteomes" id="UP000616839"/>
    </source>
</evidence>
<dbReference type="AlphaFoldDB" id="A0A927KB32"/>
<evidence type="ECO:0000256" key="1">
    <source>
        <dbReference type="SAM" id="MobiDB-lite"/>
    </source>
</evidence>
<name>A0A927KB32_9ACTN</name>
<dbReference type="EMBL" id="JACYXZ010000004">
    <property type="protein sequence ID" value="MBD8870925.1"/>
    <property type="molecule type" value="Genomic_DNA"/>
</dbReference>
<keyword evidence="3" id="KW-1185">Reference proteome</keyword>
<comment type="caution">
    <text evidence="2">The sequence shown here is derived from an EMBL/GenBank/DDBJ whole genome shotgun (WGS) entry which is preliminary data.</text>
</comment>
<dbReference type="RefSeq" id="WP_192144253.1">
    <property type="nucleotide sequence ID" value="NZ_JACYXZ010000004.1"/>
</dbReference>
<accession>A0A927KB32</accession>
<protein>
    <submittedName>
        <fullName evidence="2">Uncharacterized protein</fullName>
    </submittedName>
</protein>
<feature type="region of interest" description="Disordered" evidence="1">
    <location>
        <begin position="1"/>
        <end position="23"/>
    </location>
</feature>
<proteinExistence type="predicted"/>
<gene>
    <name evidence="2" type="ORF">IE331_14950</name>
</gene>